<evidence type="ECO:0000256" key="4">
    <source>
        <dbReference type="ARBA" id="ARBA00023002"/>
    </source>
</evidence>
<evidence type="ECO:0000259" key="6">
    <source>
        <dbReference type="Pfam" id="PF01266"/>
    </source>
</evidence>
<dbReference type="GO" id="GO:0005737">
    <property type="term" value="C:cytoplasm"/>
    <property type="evidence" value="ECO:0007669"/>
    <property type="project" value="TreeGrafter"/>
</dbReference>
<evidence type="ECO:0000256" key="2">
    <source>
        <dbReference type="ARBA" id="ARBA00022630"/>
    </source>
</evidence>
<dbReference type="Gene3D" id="3.30.9.10">
    <property type="entry name" value="D-Amino Acid Oxidase, subunit A, domain 2"/>
    <property type="match status" value="1"/>
</dbReference>
<reference evidence="7 8" key="1">
    <citation type="submission" date="2019-11" db="EMBL/GenBank/DDBJ databases">
        <authorList>
            <person name="Zheng R.K."/>
            <person name="Sun C.M."/>
        </authorList>
    </citation>
    <scope>NUCLEOTIDE SEQUENCE [LARGE SCALE GENOMIC DNA]</scope>
    <source>
        <strain evidence="7 8">WC007</strain>
    </source>
</reference>
<evidence type="ECO:0000256" key="1">
    <source>
        <dbReference type="ARBA" id="ARBA00001974"/>
    </source>
</evidence>
<dbReference type="InterPro" id="IPR036188">
    <property type="entry name" value="FAD/NAD-bd_sf"/>
</dbReference>
<name>A0A6I6JNB7_9BACT</name>
<sequence length="414" mass="46547">MKYDITIIGGGIVGLATGLKLKEEYPDLKIIILEKEDKIARHQTGNNSGVIHAGVYYKPGSLKALNCRNGYQQLLDFCDRENVKYDLCGKLIVATGKEELLRLENLFQRGKENGLDKIKKISGEQIKEYEPHATGIAAIHVPYTGIIDYKEVSSKYAEIFTQRYGGEIALNSKVTSIKIDKGEVTVFTPEKHYTSKLLVNTAGLYSDKVAAMTQKNLDVRIIPFRGEYTELTEEKSYLVKNLIYPVPDPKFPFLGVHFTRMIHGGIEAGPNAVWAFKREGYHKNSFKYDEFMESLVWPGFRKVMKQYWKMGMGEFYRSYSKAALVRALQRLVPEVQSEDLKTGGAGVRAQACNRNGGLVDDFLIDEDQYVLNVLNAPSPAATASLAIGETIAKRVSKKIQNKTSLGYFEEKLRV</sequence>
<keyword evidence="4 7" id="KW-0560">Oxidoreductase</keyword>
<gene>
    <name evidence="7" type="primary">lhgO</name>
    <name evidence="7" type="ORF">GM418_09760</name>
</gene>
<dbReference type="AlphaFoldDB" id="A0A6I6JNB7"/>
<evidence type="ECO:0000313" key="8">
    <source>
        <dbReference type="Proteomes" id="UP000428260"/>
    </source>
</evidence>
<dbReference type="GO" id="GO:0047545">
    <property type="term" value="F:(S)-2-hydroxyglutarate dehydrogenase activity"/>
    <property type="evidence" value="ECO:0007669"/>
    <property type="project" value="TreeGrafter"/>
</dbReference>
<evidence type="ECO:0000256" key="3">
    <source>
        <dbReference type="ARBA" id="ARBA00022827"/>
    </source>
</evidence>
<proteinExistence type="inferred from homology"/>
<dbReference type="NCBIfam" id="NF008726">
    <property type="entry name" value="PRK11728.1"/>
    <property type="match status" value="1"/>
</dbReference>
<dbReference type="KEGG" id="mcos:GM418_09760"/>
<protein>
    <submittedName>
        <fullName evidence="7">L-2-hydroxyglutarate oxidase</fullName>
        <ecNumber evidence="7">1.1.3.-</ecNumber>
    </submittedName>
</protein>
<evidence type="ECO:0000256" key="5">
    <source>
        <dbReference type="ARBA" id="ARBA00037941"/>
    </source>
</evidence>
<comment type="similarity">
    <text evidence="5">Belongs to the L2HGDH family.</text>
</comment>
<dbReference type="InterPro" id="IPR006076">
    <property type="entry name" value="FAD-dep_OxRdtase"/>
</dbReference>
<dbReference type="RefSeq" id="WP_158865549.1">
    <property type="nucleotide sequence ID" value="NZ_CP046401.1"/>
</dbReference>
<dbReference type="SUPFAM" id="SSF51905">
    <property type="entry name" value="FAD/NAD(P)-binding domain"/>
    <property type="match status" value="1"/>
</dbReference>
<dbReference type="Pfam" id="PF01266">
    <property type="entry name" value="DAO"/>
    <property type="match status" value="1"/>
</dbReference>
<keyword evidence="2" id="KW-0285">Flavoprotein</keyword>
<keyword evidence="8" id="KW-1185">Reference proteome</keyword>
<keyword evidence="3" id="KW-0274">FAD</keyword>
<dbReference type="PANTHER" id="PTHR43104">
    <property type="entry name" value="L-2-HYDROXYGLUTARATE DEHYDROGENASE, MITOCHONDRIAL"/>
    <property type="match status" value="1"/>
</dbReference>
<comment type="cofactor">
    <cofactor evidence="1">
        <name>FAD</name>
        <dbReference type="ChEBI" id="CHEBI:57692"/>
    </cofactor>
</comment>
<organism evidence="7 8">
    <name type="scientific">Maribellus comscasis</name>
    <dbReference type="NCBI Taxonomy" id="2681766"/>
    <lineage>
        <taxon>Bacteria</taxon>
        <taxon>Pseudomonadati</taxon>
        <taxon>Bacteroidota</taxon>
        <taxon>Bacteroidia</taxon>
        <taxon>Marinilabiliales</taxon>
        <taxon>Prolixibacteraceae</taxon>
        <taxon>Maribellus</taxon>
    </lineage>
</organism>
<dbReference type="Proteomes" id="UP000428260">
    <property type="component" value="Chromosome"/>
</dbReference>
<dbReference type="EMBL" id="CP046401">
    <property type="protein sequence ID" value="QGY43931.1"/>
    <property type="molecule type" value="Genomic_DNA"/>
</dbReference>
<dbReference type="EC" id="1.1.3.-" evidence="7"/>
<feature type="domain" description="FAD dependent oxidoreductase" evidence="6">
    <location>
        <begin position="4"/>
        <end position="394"/>
    </location>
</feature>
<evidence type="ECO:0000313" key="7">
    <source>
        <dbReference type="EMBL" id="QGY43931.1"/>
    </source>
</evidence>
<dbReference type="PANTHER" id="PTHR43104:SF2">
    <property type="entry name" value="L-2-HYDROXYGLUTARATE DEHYDROGENASE, MITOCHONDRIAL"/>
    <property type="match status" value="1"/>
</dbReference>
<dbReference type="Gene3D" id="3.50.50.60">
    <property type="entry name" value="FAD/NAD(P)-binding domain"/>
    <property type="match status" value="1"/>
</dbReference>
<accession>A0A6I6JNB7</accession>